<reference evidence="4" key="2">
    <citation type="submission" date="2022-10" db="EMBL/GenBank/DDBJ databases">
        <authorList>
            <consortium name="ENA_rothamsted_submissions"/>
            <consortium name="culmorum"/>
            <person name="King R."/>
        </authorList>
    </citation>
    <scope>NUCLEOTIDE SEQUENCE</scope>
</reference>
<gene>
    <name evidence="4" type="ORF">CHIRRI_LOCUS12045</name>
</gene>
<evidence type="ECO:0000256" key="2">
    <source>
        <dbReference type="SAM" id="MobiDB-lite"/>
    </source>
</evidence>
<keyword evidence="1" id="KW-0694">RNA-binding</keyword>
<dbReference type="GO" id="GO:0005730">
    <property type="term" value="C:nucleolus"/>
    <property type="evidence" value="ECO:0007669"/>
    <property type="project" value="TreeGrafter"/>
</dbReference>
<dbReference type="EMBL" id="OU895879">
    <property type="protein sequence ID" value="CAG9809217.1"/>
    <property type="molecule type" value="Genomic_DNA"/>
</dbReference>
<dbReference type="InterPro" id="IPR033133">
    <property type="entry name" value="PUM-HD"/>
</dbReference>
<keyword evidence="5" id="KW-1185">Reference proteome</keyword>
<dbReference type="InterPro" id="IPR040059">
    <property type="entry name" value="PUM3"/>
</dbReference>
<evidence type="ECO:0000313" key="5">
    <source>
        <dbReference type="Proteomes" id="UP001153620"/>
    </source>
</evidence>
<dbReference type="SUPFAM" id="SSF48371">
    <property type="entry name" value="ARM repeat"/>
    <property type="match status" value="1"/>
</dbReference>
<dbReference type="Pfam" id="PF08144">
    <property type="entry name" value="CPL"/>
    <property type="match status" value="1"/>
</dbReference>
<organism evidence="4 5">
    <name type="scientific">Chironomus riparius</name>
    <dbReference type="NCBI Taxonomy" id="315576"/>
    <lineage>
        <taxon>Eukaryota</taxon>
        <taxon>Metazoa</taxon>
        <taxon>Ecdysozoa</taxon>
        <taxon>Arthropoda</taxon>
        <taxon>Hexapoda</taxon>
        <taxon>Insecta</taxon>
        <taxon>Pterygota</taxon>
        <taxon>Neoptera</taxon>
        <taxon>Endopterygota</taxon>
        <taxon>Diptera</taxon>
        <taxon>Nematocera</taxon>
        <taxon>Chironomoidea</taxon>
        <taxon>Chironomidae</taxon>
        <taxon>Chironominae</taxon>
        <taxon>Chironomus</taxon>
    </lineage>
</organism>
<dbReference type="Proteomes" id="UP001153620">
    <property type="component" value="Chromosome 3"/>
</dbReference>
<feature type="compositionally biased region" description="Basic residues" evidence="2">
    <location>
        <begin position="1"/>
        <end position="10"/>
    </location>
</feature>
<evidence type="ECO:0000259" key="3">
    <source>
        <dbReference type="PROSITE" id="PS50303"/>
    </source>
</evidence>
<dbReference type="GO" id="GO:0003729">
    <property type="term" value="F:mRNA binding"/>
    <property type="evidence" value="ECO:0007669"/>
    <property type="project" value="TreeGrafter"/>
</dbReference>
<dbReference type="GO" id="GO:0006417">
    <property type="term" value="P:regulation of translation"/>
    <property type="evidence" value="ECO:0007669"/>
    <property type="project" value="TreeGrafter"/>
</dbReference>
<feature type="compositionally biased region" description="Basic and acidic residues" evidence="2">
    <location>
        <begin position="11"/>
        <end position="22"/>
    </location>
</feature>
<dbReference type="PROSITE" id="PS50303">
    <property type="entry name" value="PUM_HD"/>
    <property type="match status" value="1"/>
</dbReference>
<feature type="domain" description="PUM-HD" evidence="3">
    <location>
        <begin position="115"/>
        <end position="461"/>
    </location>
</feature>
<sequence>MTELKKKIKRELKGETEAGPDKKKVKAGNFKEKPKFDGKTKKFDGKSKNYDGKSKNYDGKSKNYGDNKFQKPISHEPPKQSWNEIKQQKKELKIKRKINKNKDMYDLDVKCKKIYEELKMKSTKTNKEQLCEELQKLLENADYSKLSHSPDRARIIQMMLKKASLKIKHEIAEKIIPFINDVALSKYGKFCVSRLMTYCGKEVREKAVNGMLSNIVKLTTHNFSNGLIDMIYLNHATPDQKNFMKQELYSDLYKNDKNKAVKTLKDTWTGSEMMRNGILNSTKMNLTKIASKNHVDNSLVHAVLLEYLEAADEKDRNEVITAYIPHIAAIASTKCGSRAATLCYLYSVAKERRAMLKSIKDHIVKLAIHEHGHVFVLEILNATDDTLNIKKTLFTQIVKNIEEIALTEYGKRVIYFIVSPTKEFLHPQILRELTDDLKIGAQKKDIEIRRKELVDGIESELCAAIKENPKFWIQGGHIARVTVAILQNVNPSNENQTASFDAISEVICDPEWMVNETEPITAHEEKKELVDTGKIKKKKKNPIEVKVVEKEVASVKGIEHSGLHIAIKKLAKLTGFANCFIKHFNEEILQEWIKINRACFVINEILEHSEDESKANLKEMLVGVKDELTKLSHAGAKVLIKKL</sequence>
<feature type="region of interest" description="Disordered" evidence="2">
    <location>
        <begin position="1"/>
        <end position="85"/>
    </location>
</feature>
<dbReference type="PANTHER" id="PTHR13389">
    <property type="entry name" value="PUMILIO HOMOLOG 3"/>
    <property type="match status" value="1"/>
</dbReference>
<name>A0A9N9S3K5_9DIPT</name>
<dbReference type="Gene3D" id="1.25.10.10">
    <property type="entry name" value="Leucine-rich Repeat Variant"/>
    <property type="match status" value="1"/>
</dbReference>
<dbReference type="InterPro" id="IPR011989">
    <property type="entry name" value="ARM-like"/>
</dbReference>
<accession>A0A9N9S3K5</accession>
<reference evidence="4" key="1">
    <citation type="submission" date="2022-01" db="EMBL/GenBank/DDBJ databases">
        <authorList>
            <person name="King R."/>
        </authorList>
    </citation>
    <scope>NUCLEOTIDE SEQUENCE</scope>
</reference>
<evidence type="ECO:0000256" key="1">
    <source>
        <dbReference type="ARBA" id="ARBA00022884"/>
    </source>
</evidence>
<protein>
    <recommendedName>
        <fullName evidence="3">PUM-HD domain-containing protein</fullName>
    </recommendedName>
</protein>
<dbReference type="OrthoDB" id="497380at2759"/>
<dbReference type="InterPro" id="IPR016024">
    <property type="entry name" value="ARM-type_fold"/>
</dbReference>
<evidence type="ECO:0000313" key="4">
    <source>
        <dbReference type="EMBL" id="CAG9809217.1"/>
    </source>
</evidence>
<proteinExistence type="predicted"/>
<dbReference type="AlphaFoldDB" id="A0A9N9S3K5"/>
<dbReference type="PANTHER" id="PTHR13389:SF0">
    <property type="entry name" value="PUMILIO HOMOLOG 3"/>
    <property type="match status" value="1"/>
</dbReference>
<feature type="compositionally biased region" description="Basic and acidic residues" evidence="2">
    <location>
        <begin position="29"/>
        <end position="78"/>
    </location>
</feature>
<dbReference type="InterPro" id="IPR012959">
    <property type="entry name" value="CPL_dom"/>
</dbReference>